<dbReference type="EMBL" id="VDES01000002">
    <property type="protein sequence ID" value="MBA1374095.1"/>
    <property type="molecule type" value="Genomic_DNA"/>
</dbReference>
<dbReference type="AlphaFoldDB" id="A0A7V8RCT0"/>
<evidence type="ECO:0000256" key="1">
    <source>
        <dbReference type="ARBA" id="ARBA00022679"/>
    </source>
</evidence>
<keyword evidence="1 4" id="KW-0808">Transferase</keyword>
<dbReference type="InterPro" id="IPR016181">
    <property type="entry name" value="Acyl_CoA_acyltransferase"/>
</dbReference>
<organism evidence="4 5">
    <name type="scientific">Sphingomonas ursincola</name>
    <dbReference type="NCBI Taxonomy" id="56361"/>
    <lineage>
        <taxon>Bacteria</taxon>
        <taxon>Pseudomonadati</taxon>
        <taxon>Pseudomonadota</taxon>
        <taxon>Alphaproteobacteria</taxon>
        <taxon>Sphingomonadales</taxon>
        <taxon>Sphingomonadaceae</taxon>
        <taxon>Sphingomonas</taxon>
    </lineage>
</organism>
<dbReference type="GO" id="GO:0016747">
    <property type="term" value="F:acyltransferase activity, transferring groups other than amino-acyl groups"/>
    <property type="evidence" value="ECO:0007669"/>
    <property type="project" value="InterPro"/>
</dbReference>
<proteinExistence type="predicted"/>
<sequence>MPQDDPFAPRAAPAFQLLAGLAAEDAIGPVMHIMQQAFDPLYGEAWNHSQTRSMLAMPLTHVLLLEIAPTTPDTAGEPVGFAMTRRVAEEEELLLIAVAPNWRQFGAATTLLNQVVENSRQAGVSRLHLEMRSNNPAIHLYSKFGFQSVGLRKGYYKGAGSHHYDALTLALDL</sequence>
<protein>
    <submittedName>
        <fullName evidence="4">GNAT family N-acetyltransferase</fullName>
    </submittedName>
</protein>
<evidence type="ECO:0000313" key="5">
    <source>
        <dbReference type="Proteomes" id="UP000589292"/>
    </source>
</evidence>
<keyword evidence="5" id="KW-1185">Reference proteome</keyword>
<dbReference type="Gene3D" id="3.40.630.30">
    <property type="match status" value="1"/>
</dbReference>
<dbReference type="PANTHER" id="PTHR43420:SF12">
    <property type="entry name" value="N-ACETYLTRANSFERASE DOMAIN-CONTAINING PROTEIN"/>
    <property type="match status" value="1"/>
</dbReference>
<comment type="caution">
    <text evidence="4">The sequence shown here is derived from an EMBL/GenBank/DDBJ whole genome shotgun (WGS) entry which is preliminary data.</text>
</comment>
<evidence type="ECO:0000313" key="4">
    <source>
        <dbReference type="EMBL" id="MBA1374095.1"/>
    </source>
</evidence>
<gene>
    <name evidence="4" type="ORF">FG486_07075</name>
</gene>
<reference evidence="4 5" key="1">
    <citation type="journal article" date="1994" name="Int. J. Syst. Bacteriol.">
        <title>Phylogenetic positions of novel aerobic, bacteriochlorophyll a-containing bacteria and description of Roseococcus thiosulfatophilus gen. nov., sp. nov., Erythromicrobium ramosum gen. nov., sp. nov., and Erythrobacter litoralis sp. nov.</title>
        <authorList>
            <person name="Yurkov V."/>
            <person name="Stackebrandt E."/>
            <person name="Holmes A."/>
            <person name="Fuerst J.A."/>
            <person name="Hugenholtz P."/>
            <person name="Golecki J."/>
            <person name="Gad'on N."/>
            <person name="Gorlenko V.M."/>
            <person name="Kompantseva E.I."/>
            <person name="Drews G."/>
        </authorList>
    </citation>
    <scope>NUCLEOTIDE SEQUENCE [LARGE SCALE GENOMIC DNA]</scope>
    <source>
        <strain evidence="4 5">KR-99</strain>
    </source>
</reference>
<dbReference type="RefSeq" id="WP_181267049.1">
    <property type="nucleotide sequence ID" value="NZ_BAAAGB010000001.1"/>
</dbReference>
<dbReference type="PROSITE" id="PS51186">
    <property type="entry name" value="GNAT"/>
    <property type="match status" value="1"/>
</dbReference>
<name>A0A7V8RCT0_9SPHN</name>
<keyword evidence="2" id="KW-0012">Acyltransferase</keyword>
<dbReference type="InterPro" id="IPR000182">
    <property type="entry name" value="GNAT_dom"/>
</dbReference>
<dbReference type="CDD" id="cd04301">
    <property type="entry name" value="NAT_SF"/>
    <property type="match status" value="1"/>
</dbReference>
<evidence type="ECO:0000259" key="3">
    <source>
        <dbReference type="PROSITE" id="PS51186"/>
    </source>
</evidence>
<accession>A0A7V8RCT0</accession>
<dbReference type="Proteomes" id="UP000589292">
    <property type="component" value="Unassembled WGS sequence"/>
</dbReference>
<dbReference type="InterPro" id="IPR050680">
    <property type="entry name" value="YpeA/RimI_acetyltransf"/>
</dbReference>
<dbReference type="PANTHER" id="PTHR43420">
    <property type="entry name" value="ACETYLTRANSFERASE"/>
    <property type="match status" value="1"/>
</dbReference>
<feature type="domain" description="N-acetyltransferase" evidence="3">
    <location>
        <begin position="17"/>
        <end position="173"/>
    </location>
</feature>
<dbReference type="SUPFAM" id="SSF55729">
    <property type="entry name" value="Acyl-CoA N-acyltransferases (Nat)"/>
    <property type="match status" value="1"/>
</dbReference>
<dbReference type="Pfam" id="PF00583">
    <property type="entry name" value="Acetyltransf_1"/>
    <property type="match status" value="1"/>
</dbReference>
<evidence type="ECO:0000256" key="2">
    <source>
        <dbReference type="ARBA" id="ARBA00023315"/>
    </source>
</evidence>